<dbReference type="PANTHER" id="PTHR45689:SF5">
    <property type="entry name" value="I[[H]] CHANNEL, ISOFORM E"/>
    <property type="match status" value="1"/>
</dbReference>
<evidence type="ECO:0000313" key="2">
    <source>
        <dbReference type="Proteomes" id="UP001642464"/>
    </source>
</evidence>
<dbReference type="InterPro" id="IPR005821">
    <property type="entry name" value="Ion_trans_dom"/>
</dbReference>
<keyword evidence="2" id="KW-1185">Reference proteome</keyword>
<dbReference type="InterPro" id="IPR018490">
    <property type="entry name" value="cNMP-bd_dom_sf"/>
</dbReference>
<dbReference type="Gene3D" id="1.10.287.70">
    <property type="match status" value="1"/>
</dbReference>
<dbReference type="PANTHER" id="PTHR45689">
    <property type="entry name" value="I[[H]] CHANNEL, ISOFORM E"/>
    <property type="match status" value="1"/>
</dbReference>
<proteinExistence type="predicted"/>
<name>A0ABP0LN41_9DINO</name>
<dbReference type="Pfam" id="PF00520">
    <property type="entry name" value="Ion_trans"/>
    <property type="match status" value="1"/>
</dbReference>
<dbReference type="SUPFAM" id="SSF51206">
    <property type="entry name" value="cAMP-binding domain-like"/>
    <property type="match status" value="1"/>
</dbReference>
<reference evidence="1 2" key="1">
    <citation type="submission" date="2024-02" db="EMBL/GenBank/DDBJ databases">
        <authorList>
            <person name="Chen Y."/>
            <person name="Shah S."/>
            <person name="Dougan E. K."/>
            <person name="Thang M."/>
            <person name="Chan C."/>
        </authorList>
    </citation>
    <scope>NUCLEOTIDE SEQUENCE [LARGE SCALE GENOMIC DNA]</scope>
</reference>
<comment type="caution">
    <text evidence="1">The sequence shown here is derived from an EMBL/GenBank/DDBJ whole genome shotgun (WGS) entry which is preliminary data.</text>
</comment>
<gene>
    <name evidence="1" type="ORF">SCF082_LOCUS23233</name>
</gene>
<accession>A0ABP0LN41</accession>
<dbReference type="Proteomes" id="UP001642464">
    <property type="component" value="Unassembled WGS sequence"/>
</dbReference>
<dbReference type="InterPro" id="IPR051413">
    <property type="entry name" value="K/Na_HCN_channel"/>
</dbReference>
<organism evidence="1 2">
    <name type="scientific">Durusdinium trenchii</name>
    <dbReference type="NCBI Taxonomy" id="1381693"/>
    <lineage>
        <taxon>Eukaryota</taxon>
        <taxon>Sar</taxon>
        <taxon>Alveolata</taxon>
        <taxon>Dinophyceae</taxon>
        <taxon>Suessiales</taxon>
        <taxon>Symbiodiniaceae</taxon>
        <taxon>Durusdinium</taxon>
    </lineage>
</organism>
<dbReference type="SUPFAM" id="SSF81324">
    <property type="entry name" value="Voltage-gated potassium channels"/>
    <property type="match status" value="1"/>
</dbReference>
<sequence length="736" mass="84287">MAAVAVPSQKYSEVLREQLQHVYNTLLEQHNVETEHLRNSIWMLQNQRISGKTEDGGDGDDGEQELSSVLEGVQVAELDSSFNEVSFYKSDRALENWAQLSELILCNQEYLSNLSMRRDESEREEEVMDKGSEAAQLQFIDGLQMRKAWTVGLQEASMINRNRNYRVSNAGSSSTMRMNDILKDPSILQPFVLGPRNGIQLLWSFVGSIFILWDLVTIPLEMYDIPKFLAFLEVFGYVTFGFWILDMPTHLIFGREINGKVELRPWKLAREYLYSWFFLDLLVISIDVGLMLLQEAMSGGWRSARFLRTLRLLRLLRLLRVAKLQQQLTLLANRFLSAHAFMVMKVVAGLLMILAINHIIACCWFGIGSHAEVDGKSWILRSDLNKDDFAEAYAASIHWALTQFTPATNNIAPDNAVERFFAVWVILLAMGVFSSFISSITSTVSSLRTYRQEQSKKQSQLLRFFNERNLSTDLYSRVQEVVRRQGLFEVRLKETEVTLFSGVPQRLLILMHEEMFLPSVNALGFWPMWSHFEDQNFFRDVCHIAIKEHVVTPGQDAFMPGTDCQEVYVIQSGTMQYSAKPRASSRNYETVREVAKEADVLCMPCFWADWHHRGRMTAENAACYYIGVHAECFCNLATKNGGPLWQFLQIFGILLVGHIEGMDEEHTLMTDLGLPEEEFAKLTLRAQEFACTVRDNHKLDVHSQTNALNPLKNLTKPSFSRSSTQGTQSEILQCRM</sequence>
<protein>
    <submittedName>
        <fullName evidence="1">Photoreceptor (Rod photoreceptor cGMP-gated channel subunit alpha</fullName>
    </submittedName>
</protein>
<evidence type="ECO:0000313" key="1">
    <source>
        <dbReference type="EMBL" id="CAK9039757.1"/>
    </source>
</evidence>
<dbReference type="EMBL" id="CAXAMM010016747">
    <property type="protein sequence ID" value="CAK9039757.1"/>
    <property type="molecule type" value="Genomic_DNA"/>
</dbReference>